<evidence type="ECO:0000313" key="3">
    <source>
        <dbReference type="Proteomes" id="UP001218362"/>
    </source>
</evidence>
<sequence>MKDAGRYFAVFAAVLAAGSSPALAELPQPVRAMVDAAIATGDAKKVATVIEIAKSTNPDDGDELDALKADFDGGLRRLAEEAAKKREAQVRSAGLFRNWSGKGEVGAFQSSGNSNNTGIAIGLELNRKGIDWSHKLRASLDYQRSNGVTSREQVFASYEPRFQIDDGLFAYGLAQYDRDRFQGFLDRYAISGGLGYKLIDRKRISLSAQLGPAYRSTVNVDGSSDSRLAGLAALDFDWQITDRLKLTQDTNMVAETGSRAAVLVDANNTTVTLTTGLEAKVSKHLSTRFSFKLDYDSDPLARSVSTDTLSRFTLLYGF</sequence>
<feature type="chain" id="PRO_5042615221" evidence="1">
    <location>
        <begin position="25"/>
        <end position="318"/>
    </location>
</feature>
<dbReference type="Pfam" id="PF04338">
    <property type="entry name" value="DUF481"/>
    <property type="match status" value="1"/>
</dbReference>
<proteinExistence type="predicted"/>
<dbReference type="KEGG" id="acob:P0Y56_02205"/>
<dbReference type="EMBL" id="CP119316">
    <property type="protein sequence ID" value="WEK47120.1"/>
    <property type="molecule type" value="Genomic_DNA"/>
</dbReference>
<name>A0AAJ5X708_9SPHN</name>
<feature type="signal peptide" evidence="1">
    <location>
        <begin position="1"/>
        <end position="24"/>
    </location>
</feature>
<accession>A0AAJ5X708</accession>
<keyword evidence="1" id="KW-0732">Signal</keyword>
<dbReference type="AlphaFoldDB" id="A0AAJ5X708"/>
<evidence type="ECO:0000313" key="2">
    <source>
        <dbReference type="EMBL" id="WEK47120.1"/>
    </source>
</evidence>
<reference evidence="2" key="1">
    <citation type="submission" date="2023-03" db="EMBL/GenBank/DDBJ databases">
        <title>Andean soil-derived lignocellulolytic bacterial consortium as a source of novel taxa and putative plastic-active enzymes.</title>
        <authorList>
            <person name="Diaz-Garcia L."/>
            <person name="Chuvochina M."/>
            <person name="Feuerriegel G."/>
            <person name="Bunk B."/>
            <person name="Sproer C."/>
            <person name="Streit W.R."/>
            <person name="Rodriguez L.M."/>
            <person name="Overmann J."/>
            <person name="Jimenez D.J."/>
        </authorList>
    </citation>
    <scope>NUCLEOTIDE SEQUENCE</scope>
    <source>
        <strain evidence="2">MAG 26</strain>
    </source>
</reference>
<protein>
    <submittedName>
        <fullName evidence="2">DUF481 domain-containing protein</fullName>
    </submittedName>
</protein>
<dbReference type="Proteomes" id="UP001218362">
    <property type="component" value="Chromosome"/>
</dbReference>
<evidence type="ECO:0000256" key="1">
    <source>
        <dbReference type="SAM" id="SignalP"/>
    </source>
</evidence>
<gene>
    <name evidence="2" type="ORF">P0Y56_02205</name>
</gene>
<organism evidence="2 3">
    <name type="scientific">Candidatus Andeanibacterium colombiense</name>
    <dbReference type="NCBI Taxonomy" id="3121345"/>
    <lineage>
        <taxon>Bacteria</taxon>
        <taxon>Pseudomonadati</taxon>
        <taxon>Pseudomonadota</taxon>
        <taxon>Alphaproteobacteria</taxon>
        <taxon>Sphingomonadales</taxon>
        <taxon>Sphingomonadaceae</taxon>
        <taxon>Candidatus Andeanibacterium</taxon>
    </lineage>
</organism>
<dbReference type="InterPro" id="IPR007433">
    <property type="entry name" value="DUF481"/>
</dbReference>